<dbReference type="InterPro" id="IPR051675">
    <property type="entry name" value="Endo/Exo/Phosphatase_dom_1"/>
</dbReference>
<dbReference type="Pfam" id="PF12836">
    <property type="entry name" value="HHH_3"/>
    <property type="match status" value="1"/>
</dbReference>
<name>A0ABV6TYM1_9ACTN</name>
<feature type="region of interest" description="Disordered" evidence="1">
    <location>
        <begin position="151"/>
        <end position="173"/>
    </location>
</feature>
<protein>
    <submittedName>
        <fullName evidence="4">Helix-hairpin-helix domain-containing protein</fullName>
    </submittedName>
</protein>
<evidence type="ECO:0000259" key="3">
    <source>
        <dbReference type="SMART" id="SM00278"/>
    </source>
</evidence>
<dbReference type="InterPro" id="IPR003583">
    <property type="entry name" value="Hlx-hairpin-Hlx_DNA-bd_motif"/>
</dbReference>
<feature type="domain" description="Helix-hairpin-helix DNA-binding motif class 1" evidence="3">
    <location>
        <begin position="263"/>
        <end position="282"/>
    </location>
</feature>
<gene>
    <name evidence="4" type="ORF">ACFHYQ_03130</name>
</gene>
<dbReference type="Gene3D" id="3.10.560.10">
    <property type="entry name" value="Outer membrane lipoprotein wza domain like"/>
    <property type="match status" value="1"/>
</dbReference>
<dbReference type="SUPFAM" id="SSF47781">
    <property type="entry name" value="RuvA domain 2-like"/>
    <property type="match status" value="1"/>
</dbReference>
<keyword evidence="2" id="KW-0472">Membrane</keyword>
<dbReference type="SMART" id="SM00278">
    <property type="entry name" value="HhH1"/>
    <property type="match status" value="2"/>
</dbReference>
<organism evidence="4 5">
    <name type="scientific">Sphaerimonospora cavernae</name>
    <dbReference type="NCBI Taxonomy" id="1740611"/>
    <lineage>
        <taxon>Bacteria</taxon>
        <taxon>Bacillati</taxon>
        <taxon>Actinomycetota</taxon>
        <taxon>Actinomycetes</taxon>
        <taxon>Streptosporangiales</taxon>
        <taxon>Streptosporangiaceae</taxon>
        <taxon>Sphaerimonospora</taxon>
    </lineage>
</organism>
<dbReference type="NCBIfam" id="TIGR00426">
    <property type="entry name" value="competence protein ComEA helix-hairpin-helix repeat region"/>
    <property type="match status" value="1"/>
</dbReference>
<feature type="transmembrane region" description="Helical" evidence="2">
    <location>
        <begin position="110"/>
        <end position="127"/>
    </location>
</feature>
<dbReference type="InterPro" id="IPR004509">
    <property type="entry name" value="Competence_ComEA_HhH"/>
</dbReference>
<evidence type="ECO:0000256" key="2">
    <source>
        <dbReference type="SAM" id="Phobius"/>
    </source>
</evidence>
<dbReference type="Pfam" id="PF10531">
    <property type="entry name" value="SLBB"/>
    <property type="match status" value="1"/>
</dbReference>
<reference evidence="4 5" key="1">
    <citation type="submission" date="2024-09" db="EMBL/GenBank/DDBJ databases">
        <authorList>
            <person name="Sun Q."/>
            <person name="Mori K."/>
        </authorList>
    </citation>
    <scope>NUCLEOTIDE SEQUENCE [LARGE SCALE GENOMIC DNA]</scope>
    <source>
        <strain evidence="4 5">TBRC 1851</strain>
    </source>
</reference>
<keyword evidence="5" id="KW-1185">Reference proteome</keyword>
<dbReference type="InterPro" id="IPR019554">
    <property type="entry name" value="Soluble_ligand-bd"/>
</dbReference>
<dbReference type="Proteomes" id="UP001589870">
    <property type="component" value="Unassembled WGS sequence"/>
</dbReference>
<dbReference type="InterPro" id="IPR010994">
    <property type="entry name" value="RuvA_2-like"/>
</dbReference>
<dbReference type="RefSeq" id="WP_394299499.1">
    <property type="nucleotide sequence ID" value="NZ_JBHMQT010000003.1"/>
</dbReference>
<accession>A0ABV6TYM1</accession>
<dbReference type="Gene3D" id="1.10.150.320">
    <property type="entry name" value="Photosystem II 12 kDa extrinsic protein"/>
    <property type="match status" value="1"/>
</dbReference>
<keyword evidence="2" id="KW-1133">Transmembrane helix</keyword>
<evidence type="ECO:0000313" key="4">
    <source>
        <dbReference type="EMBL" id="MFC0861285.1"/>
    </source>
</evidence>
<comment type="caution">
    <text evidence="4">The sequence shown here is derived from an EMBL/GenBank/DDBJ whole genome shotgun (WGS) entry which is preliminary data.</text>
</comment>
<sequence>MRSREQRAHRVTGNRAGESRAAETRLRVLIHPMAMEPPAARIRSSPMKPVASLTPPSFGVPEALDDVEPGGIPPPFRSRLVEIVDRWRSRGVKFGDEVPMLDPGGPGLRLLVLVGVLAAAIAGFVVWRTRPVAEPVAAPVPMSMGTGLASAAAEGVGPESAPPGSVRSAASPSPTSSVIVYVTGKVRKPGVLALPTGSRVVDAVEAAGGVKKGADPGGVNLARRLADGEHIVVGADKDAGGGGPLAAQPDGGGVVNLNTATVEQLNTLPGVGDVLAQRIIDFRNAHGGFGSVDQLRQVSGIGEKKFAELRDKVAV</sequence>
<dbReference type="PANTHER" id="PTHR21180">
    <property type="entry name" value="ENDONUCLEASE/EXONUCLEASE/PHOSPHATASE FAMILY DOMAIN-CONTAINING PROTEIN 1"/>
    <property type="match status" value="1"/>
</dbReference>
<keyword evidence="2" id="KW-0812">Transmembrane</keyword>
<dbReference type="PANTHER" id="PTHR21180:SF32">
    <property type="entry name" value="ENDONUCLEASE_EXONUCLEASE_PHOSPHATASE FAMILY DOMAIN-CONTAINING PROTEIN 1"/>
    <property type="match status" value="1"/>
</dbReference>
<evidence type="ECO:0000256" key="1">
    <source>
        <dbReference type="SAM" id="MobiDB-lite"/>
    </source>
</evidence>
<proteinExistence type="predicted"/>
<feature type="domain" description="Helix-hairpin-helix DNA-binding motif class 1" evidence="3">
    <location>
        <begin position="293"/>
        <end position="312"/>
    </location>
</feature>
<dbReference type="EMBL" id="JBHMQT010000003">
    <property type="protein sequence ID" value="MFC0861285.1"/>
    <property type="molecule type" value="Genomic_DNA"/>
</dbReference>
<evidence type="ECO:0000313" key="5">
    <source>
        <dbReference type="Proteomes" id="UP001589870"/>
    </source>
</evidence>